<sequence length="298" mass="34015">MKTTIKIIIVLPCILLFSFSKSNNQDNIIVKNEKVELAGTGFKFTEGPAVNSKGQVYFTDQPNDRIHIWDQKKGISLYLEGTKRSNGMYFNAKKQLVACADENNQLVYFDEDKKPHVIIENFEGKHLNAPNDLWIEPSGGIYFTDPYYHRKWWDKNHKEIQDTPGVYYLNSNEKLTRVINDFKKPNGIIGTPDGKVLYVADIKDKKIWRFKIESGGNLSDKTFFAPHGSDGMTIDSRGNVYLTSGKIWVYNPEGKLIKEIETPENPSNVCFGGKKRNILFITARTSVYTLKMKVKGVD</sequence>
<evidence type="ECO:0000259" key="3">
    <source>
        <dbReference type="Pfam" id="PF08450"/>
    </source>
</evidence>
<reference evidence="5" key="2">
    <citation type="journal article" date="2020" name="Antonie Van Leeuwenhoek">
        <title>Labilibaculum antarcticum sp. nov., a novel facultative anaerobic, psychrotorelant bacterium isolated from marine sediment of Antarctica.</title>
        <authorList>
            <person name="Watanabe M."/>
            <person name="Kojima H."/>
            <person name="Fukui M."/>
        </authorList>
    </citation>
    <scope>NUCLEOTIDE SEQUENCE [LARGE SCALE GENOMIC DNA]</scope>
    <source>
        <strain evidence="5">SPP2</strain>
    </source>
</reference>
<dbReference type="InterPro" id="IPR013658">
    <property type="entry name" value="SGL"/>
</dbReference>
<evidence type="ECO:0000256" key="1">
    <source>
        <dbReference type="ARBA" id="ARBA00022801"/>
    </source>
</evidence>
<keyword evidence="5" id="KW-1185">Reference proteome</keyword>
<dbReference type="SUPFAM" id="SSF63829">
    <property type="entry name" value="Calcium-dependent phosphotriesterase"/>
    <property type="match status" value="1"/>
</dbReference>
<dbReference type="KEGG" id="mbas:ALGA_3378"/>
<keyword evidence="1" id="KW-0378">Hydrolase</keyword>
<dbReference type="OrthoDB" id="241638at2"/>
<feature type="signal peptide" evidence="2">
    <location>
        <begin position="1"/>
        <end position="22"/>
    </location>
</feature>
<feature type="domain" description="SMP-30/Gluconolactonase/LRE-like region" evidence="3">
    <location>
        <begin position="44"/>
        <end position="283"/>
    </location>
</feature>
<dbReference type="RefSeq" id="WP_096431292.1">
    <property type="nucleotide sequence ID" value="NZ_AP018042.1"/>
</dbReference>
<evidence type="ECO:0000313" key="4">
    <source>
        <dbReference type="EMBL" id="BAX81676.1"/>
    </source>
</evidence>
<accession>A0A1Y1CMN6</accession>
<dbReference type="Gene3D" id="2.120.10.30">
    <property type="entry name" value="TolB, C-terminal domain"/>
    <property type="match status" value="1"/>
</dbReference>
<reference evidence="4 5" key="1">
    <citation type="journal article" date="2018" name="Mar. Genomics">
        <title>Complete genome sequence of Marinifilaceae bacterium strain SPP2, isolated from the Antarctic marine sediment.</title>
        <authorList>
            <person name="Watanabe M."/>
            <person name="Kojima H."/>
            <person name="Fukui M."/>
        </authorList>
    </citation>
    <scope>NUCLEOTIDE SEQUENCE [LARGE SCALE GENOMIC DNA]</scope>
    <source>
        <strain evidence="4 5">SPP2</strain>
    </source>
</reference>
<protein>
    <submittedName>
        <fullName evidence="4">Gluconolactonase</fullName>
    </submittedName>
</protein>
<gene>
    <name evidence="4" type="ORF">ALGA_3378</name>
</gene>
<dbReference type="InterPro" id="IPR011042">
    <property type="entry name" value="6-blade_b-propeller_TolB-like"/>
</dbReference>
<evidence type="ECO:0000313" key="5">
    <source>
        <dbReference type="Proteomes" id="UP000218267"/>
    </source>
</evidence>
<proteinExistence type="predicted"/>
<dbReference type="GO" id="GO:0016787">
    <property type="term" value="F:hydrolase activity"/>
    <property type="evidence" value="ECO:0007669"/>
    <property type="project" value="UniProtKB-KW"/>
</dbReference>
<dbReference type="PANTHER" id="PTHR47572">
    <property type="entry name" value="LIPOPROTEIN-RELATED"/>
    <property type="match status" value="1"/>
</dbReference>
<keyword evidence="2" id="KW-0732">Signal</keyword>
<dbReference type="Proteomes" id="UP000218267">
    <property type="component" value="Chromosome"/>
</dbReference>
<dbReference type="InterPro" id="IPR051262">
    <property type="entry name" value="SMP-30/CGR1_Lactonase"/>
</dbReference>
<dbReference type="EMBL" id="AP018042">
    <property type="protein sequence ID" value="BAX81676.1"/>
    <property type="molecule type" value="Genomic_DNA"/>
</dbReference>
<organism evidence="4 5">
    <name type="scientific">Labilibaculum antarcticum</name>
    <dbReference type="NCBI Taxonomy" id="1717717"/>
    <lineage>
        <taxon>Bacteria</taxon>
        <taxon>Pseudomonadati</taxon>
        <taxon>Bacteroidota</taxon>
        <taxon>Bacteroidia</taxon>
        <taxon>Marinilabiliales</taxon>
        <taxon>Marinifilaceae</taxon>
        <taxon>Labilibaculum</taxon>
    </lineage>
</organism>
<name>A0A1Y1CMN6_9BACT</name>
<dbReference type="AlphaFoldDB" id="A0A1Y1CMN6"/>
<dbReference type="Pfam" id="PF08450">
    <property type="entry name" value="SGL"/>
    <property type="match status" value="1"/>
</dbReference>
<dbReference type="PANTHER" id="PTHR47572:SF4">
    <property type="entry name" value="LACTONASE DRP35"/>
    <property type="match status" value="1"/>
</dbReference>
<feature type="chain" id="PRO_5012869601" evidence="2">
    <location>
        <begin position="23"/>
        <end position="298"/>
    </location>
</feature>
<evidence type="ECO:0000256" key="2">
    <source>
        <dbReference type="SAM" id="SignalP"/>
    </source>
</evidence>